<dbReference type="AlphaFoldDB" id="A0A0K1YBD6"/>
<accession>A0A0K1YBD6</accession>
<evidence type="ECO:0000313" key="1">
    <source>
        <dbReference type="EMBL" id="AKY04223.1"/>
    </source>
</evidence>
<name>A0A0K1YBD6_9EURY</name>
<organism evidence="1">
    <name type="scientific">uncultured haloarchaeon</name>
    <dbReference type="NCBI Taxonomy" id="160804"/>
    <lineage>
        <taxon>Archaea</taxon>
        <taxon>Methanobacteriati</taxon>
        <taxon>Methanobacteriota</taxon>
        <taxon>Stenosarchaea group</taxon>
        <taxon>Halobacteria</taxon>
        <taxon>Halobacteriales</taxon>
        <taxon>Halobacteriaceae</taxon>
        <taxon>environmental samples</taxon>
    </lineage>
</organism>
<proteinExistence type="predicted"/>
<sequence>MSTSALAYVHIMLLHHIDHRSLRDAHTCNLLRDKISKNAITSTHQQHTRPTDVAPLINLAGQT</sequence>
<dbReference type="EMBL" id="KT322174">
    <property type="protein sequence ID" value="AKY04223.1"/>
    <property type="molecule type" value="Genomic_DNA"/>
</dbReference>
<reference evidence="1" key="1">
    <citation type="journal article" date="2015" name="BMC Genomics">
        <title>Diversity of the cell-wall associated genomic island of the archaeon Haloquadratum walsbyi.</title>
        <authorList>
            <person name="Martin-Cuadrado A.B."/>
            <person name="Pasic L."/>
            <person name="Rodriguez-Valera F."/>
        </authorList>
    </citation>
    <scope>NUCLEOTIDE SEQUENCE</scope>
</reference>
<protein>
    <submittedName>
        <fullName evidence="1">Uncharacterized protein</fullName>
    </submittedName>
</protein>